<dbReference type="SMART" id="SM00558">
    <property type="entry name" value="JmjC"/>
    <property type="match status" value="1"/>
</dbReference>
<dbReference type="InterPro" id="IPR014710">
    <property type="entry name" value="RmlC-like_jellyroll"/>
</dbReference>
<evidence type="ECO:0000256" key="1">
    <source>
        <dbReference type="ARBA" id="ARBA00022801"/>
    </source>
</evidence>
<dbReference type="PANTHER" id="PTHR12461">
    <property type="entry name" value="HYPOXIA-INDUCIBLE FACTOR 1 ALPHA INHIBITOR-RELATED"/>
    <property type="match status" value="1"/>
</dbReference>
<proteinExistence type="predicted"/>
<protein>
    <recommendedName>
        <fullName evidence="7">JmjC domain-containing protein</fullName>
    </recommendedName>
</protein>
<dbReference type="InterPro" id="IPR041667">
    <property type="entry name" value="Cupin_8"/>
</dbReference>
<organism evidence="5 6">
    <name type="scientific">Chrysophaeum taylorii</name>
    <dbReference type="NCBI Taxonomy" id="2483200"/>
    <lineage>
        <taxon>Eukaryota</taxon>
        <taxon>Sar</taxon>
        <taxon>Stramenopiles</taxon>
        <taxon>Ochrophyta</taxon>
        <taxon>Pelagophyceae</taxon>
        <taxon>Pelagomonadales</taxon>
        <taxon>Pelagomonadaceae</taxon>
        <taxon>Chrysophaeum</taxon>
    </lineage>
</organism>
<keyword evidence="1" id="KW-0378">Hydrolase</keyword>
<dbReference type="InterPro" id="IPR000340">
    <property type="entry name" value="Dual-sp_phosphatase_cat-dom"/>
</dbReference>
<evidence type="ECO:0000259" key="3">
    <source>
        <dbReference type="PROSITE" id="PS50056"/>
    </source>
</evidence>
<keyword evidence="6" id="KW-1185">Reference proteome</keyword>
<evidence type="ECO:0000256" key="2">
    <source>
        <dbReference type="ARBA" id="ARBA00022912"/>
    </source>
</evidence>
<dbReference type="AlphaFoldDB" id="A0AAD7XPH3"/>
<reference evidence="5" key="1">
    <citation type="submission" date="2023-01" db="EMBL/GenBank/DDBJ databases">
        <title>Metagenome sequencing of chrysophaentin producing Chrysophaeum taylorii.</title>
        <authorList>
            <person name="Davison J."/>
            <person name="Bewley C."/>
        </authorList>
    </citation>
    <scope>NUCLEOTIDE SEQUENCE</scope>
    <source>
        <strain evidence="5">NIES-1699</strain>
    </source>
</reference>
<dbReference type="SMART" id="SM00195">
    <property type="entry name" value="DSPc"/>
    <property type="match status" value="1"/>
</dbReference>
<evidence type="ECO:0000313" key="5">
    <source>
        <dbReference type="EMBL" id="KAJ8611926.1"/>
    </source>
</evidence>
<comment type="caution">
    <text evidence="5">The sequence shown here is derived from an EMBL/GenBank/DDBJ whole genome shotgun (WGS) entry which is preliminary data.</text>
</comment>
<gene>
    <name evidence="5" type="ORF">CTAYLR_004347</name>
</gene>
<dbReference type="Pfam" id="PF00782">
    <property type="entry name" value="DSPc"/>
    <property type="match status" value="1"/>
</dbReference>
<dbReference type="InterPro" id="IPR016130">
    <property type="entry name" value="Tyr_Pase_AS"/>
</dbReference>
<evidence type="ECO:0000259" key="4">
    <source>
        <dbReference type="PROSITE" id="PS51184"/>
    </source>
</evidence>
<feature type="domain" description="JmjC" evidence="4">
    <location>
        <begin position="358"/>
        <end position="543"/>
    </location>
</feature>
<dbReference type="InterPro" id="IPR029021">
    <property type="entry name" value="Prot-tyrosine_phosphatase-like"/>
</dbReference>
<dbReference type="Pfam" id="PF13621">
    <property type="entry name" value="Cupin_8"/>
    <property type="match status" value="1"/>
</dbReference>
<evidence type="ECO:0000313" key="6">
    <source>
        <dbReference type="Proteomes" id="UP001230188"/>
    </source>
</evidence>
<dbReference type="InterPro" id="IPR000387">
    <property type="entry name" value="Tyr_Pase_dom"/>
</dbReference>
<feature type="domain" description="Tyrosine specific protein phosphatases" evidence="3">
    <location>
        <begin position="103"/>
        <end position="162"/>
    </location>
</feature>
<dbReference type="EMBL" id="JAQMWT010000059">
    <property type="protein sequence ID" value="KAJ8611926.1"/>
    <property type="molecule type" value="Genomic_DNA"/>
</dbReference>
<sequence>MGLRRKLEEARREDARVQKLLLDQEDKPHNNKEEEVLAASFSASFVRKGGKKALEGDWLEEAKIGAAVSLGLVVVDPARHPGASRRLRVPVGDEPASAEALFERMPEIVRFIHDARAVGLNVYVHCSMGVSRSSAAVVAYVVSEGLARDAAEGLAWLRAKRPQASPNAGLVVCLDSWRFRIKGPSLGADARSVAATLREGREAVDGVGRWARLASAARFERNRVAAVTFAAPRAALACAVDAAVEASELWAPREVERARISEVTPLAFARDFVLASRPLVFSNAADPISLAALEALAPSARLSVGATPDGRADAVVSGADAPRFAKPEMRVVTLAELIEALGTASGDVVYYSAQNDCLRAELPGLASYFPKHGPLPSEHLEALAPRGRVGPPVPEAVNCWIGDSRSVTTAHRDRAFENLYLVLHGAKRFYLLPPLAPAWLPTARCVPATWHKLDGAWTLVDDHHPPAAPIAAVDWLDCDLRKAAESAESHRVKPIVVDLRPGDLLYLPAGWIHEVHQVDATLAVNWWYETRLDDPRWACAHLASRFADLIAHPTTTPSRSAPQQ</sequence>
<dbReference type="CDD" id="cd14498">
    <property type="entry name" value="DSP"/>
    <property type="match status" value="1"/>
</dbReference>
<keyword evidence="2" id="KW-0904">Protein phosphatase</keyword>
<dbReference type="InterPro" id="IPR020422">
    <property type="entry name" value="TYR_PHOSPHATASE_DUAL_dom"/>
</dbReference>
<dbReference type="Gene3D" id="3.90.190.10">
    <property type="entry name" value="Protein tyrosine phosphatase superfamily"/>
    <property type="match status" value="1"/>
</dbReference>
<dbReference type="GO" id="GO:0004721">
    <property type="term" value="F:phosphoprotein phosphatase activity"/>
    <property type="evidence" value="ECO:0007669"/>
    <property type="project" value="UniProtKB-KW"/>
</dbReference>
<dbReference type="SUPFAM" id="SSF51197">
    <property type="entry name" value="Clavaminate synthase-like"/>
    <property type="match status" value="1"/>
</dbReference>
<evidence type="ECO:0008006" key="7">
    <source>
        <dbReference type="Google" id="ProtNLM"/>
    </source>
</evidence>
<dbReference type="InterPro" id="IPR003347">
    <property type="entry name" value="JmjC_dom"/>
</dbReference>
<dbReference type="Proteomes" id="UP001230188">
    <property type="component" value="Unassembled WGS sequence"/>
</dbReference>
<dbReference type="PROSITE" id="PS51184">
    <property type="entry name" value="JMJC"/>
    <property type="match status" value="1"/>
</dbReference>
<name>A0AAD7XPH3_9STRA</name>
<dbReference type="PROSITE" id="PS00383">
    <property type="entry name" value="TYR_PHOSPHATASE_1"/>
    <property type="match status" value="1"/>
</dbReference>
<dbReference type="SUPFAM" id="SSF52799">
    <property type="entry name" value="(Phosphotyrosine protein) phosphatases II"/>
    <property type="match status" value="1"/>
</dbReference>
<accession>A0AAD7XPH3</accession>
<dbReference type="PROSITE" id="PS50056">
    <property type="entry name" value="TYR_PHOSPHATASE_2"/>
    <property type="match status" value="1"/>
</dbReference>
<dbReference type="Gene3D" id="2.60.120.10">
    <property type="entry name" value="Jelly Rolls"/>
    <property type="match status" value="1"/>
</dbReference>
<dbReference type="PANTHER" id="PTHR12461:SF99">
    <property type="entry name" value="BIFUNCTIONAL PEPTIDASE AND (3S)-LYSYL HYDROXYLASE JMJD7"/>
    <property type="match status" value="1"/>
</dbReference>